<dbReference type="EMBL" id="QVQT01000009">
    <property type="protein sequence ID" value="RFU14887.1"/>
    <property type="molecule type" value="Genomic_DNA"/>
</dbReference>
<dbReference type="GO" id="GO:0008320">
    <property type="term" value="F:protein transmembrane transporter activity"/>
    <property type="evidence" value="ECO:0007669"/>
    <property type="project" value="UniProtKB-UniRule"/>
</dbReference>
<dbReference type="InterPro" id="IPR038379">
    <property type="entry name" value="SecE_sf"/>
</dbReference>
<dbReference type="NCBIfam" id="TIGR00964">
    <property type="entry name" value="secE_bact"/>
    <property type="match status" value="1"/>
</dbReference>
<dbReference type="GO" id="GO:0065002">
    <property type="term" value="P:intracellular protein transmembrane transport"/>
    <property type="evidence" value="ECO:0007669"/>
    <property type="project" value="UniProtKB-UniRule"/>
</dbReference>
<dbReference type="InterPro" id="IPR005807">
    <property type="entry name" value="SecE_bac"/>
</dbReference>
<dbReference type="OrthoDB" id="9812738at2"/>
<evidence type="ECO:0000256" key="6">
    <source>
        <dbReference type="ARBA" id="ARBA00022989"/>
    </source>
</evidence>
<evidence type="ECO:0000256" key="9">
    <source>
        <dbReference type="HAMAP-Rule" id="MF_00422"/>
    </source>
</evidence>
<dbReference type="HAMAP" id="MF_00422">
    <property type="entry name" value="SecE"/>
    <property type="match status" value="1"/>
</dbReference>
<comment type="subcellular location">
    <subcellularLocation>
        <location evidence="9">Cell membrane</location>
        <topology evidence="9">Single-pass membrane protein</topology>
    </subcellularLocation>
    <subcellularLocation>
        <location evidence="1">Membrane</location>
    </subcellularLocation>
</comment>
<dbReference type="Gene3D" id="1.20.5.1030">
    <property type="entry name" value="Preprotein translocase secy subunit"/>
    <property type="match status" value="1"/>
</dbReference>
<keyword evidence="3 9" id="KW-1003">Cell membrane</keyword>
<dbReference type="AlphaFoldDB" id="A0A372IIZ7"/>
<dbReference type="Proteomes" id="UP000264702">
    <property type="component" value="Unassembled WGS sequence"/>
</dbReference>
<protein>
    <recommendedName>
        <fullName evidence="9">Protein translocase subunit SecE</fullName>
    </recommendedName>
</protein>
<evidence type="ECO:0000313" key="10">
    <source>
        <dbReference type="EMBL" id="RFU14887.1"/>
    </source>
</evidence>
<keyword evidence="7 9" id="KW-0811">Translocation</keyword>
<sequence length="89" mass="9685">MPKAVTAITNETGGENRIVGFFNRSRDFLKEVRSEMRKVVTPTRADVQSTTIIVIVAVFAFAGFFYVIDTVLGRALQMLLHALGAGPVG</sequence>
<dbReference type="PANTHER" id="PTHR33910">
    <property type="entry name" value="PROTEIN TRANSLOCASE SUBUNIT SECE"/>
    <property type="match status" value="1"/>
</dbReference>
<dbReference type="GO" id="GO:0009306">
    <property type="term" value="P:protein secretion"/>
    <property type="evidence" value="ECO:0007669"/>
    <property type="project" value="UniProtKB-UniRule"/>
</dbReference>
<feature type="transmembrane region" description="Helical" evidence="9">
    <location>
        <begin position="47"/>
        <end position="68"/>
    </location>
</feature>
<evidence type="ECO:0000256" key="4">
    <source>
        <dbReference type="ARBA" id="ARBA00022692"/>
    </source>
</evidence>
<keyword evidence="5 9" id="KW-0653">Protein transport</keyword>
<evidence type="ECO:0000256" key="1">
    <source>
        <dbReference type="ARBA" id="ARBA00004370"/>
    </source>
</evidence>
<proteinExistence type="inferred from homology"/>
<comment type="function">
    <text evidence="9">Essential subunit of the Sec protein translocation channel SecYEG. Clamps together the 2 halves of SecY. May contact the channel plug during translocation.</text>
</comment>
<accession>A0A372IIZ7</accession>
<dbReference type="GO" id="GO:0006605">
    <property type="term" value="P:protein targeting"/>
    <property type="evidence" value="ECO:0007669"/>
    <property type="project" value="UniProtKB-UniRule"/>
</dbReference>
<keyword evidence="11" id="KW-1185">Reference proteome</keyword>
<dbReference type="InterPro" id="IPR001901">
    <property type="entry name" value="Translocase_SecE/Sec61-g"/>
</dbReference>
<dbReference type="RefSeq" id="WP_117303604.1">
    <property type="nucleotide sequence ID" value="NZ_QVQT02000009.1"/>
</dbReference>
<evidence type="ECO:0000256" key="7">
    <source>
        <dbReference type="ARBA" id="ARBA00023010"/>
    </source>
</evidence>
<comment type="caution">
    <text evidence="10">The sequence shown here is derived from an EMBL/GenBank/DDBJ whole genome shotgun (WGS) entry which is preliminary data.</text>
</comment>
<evidence type="ECO:0000256" key="8">
    <source>
        <dbReference type="ARBA" id="ARBA00023136"/>
    </source>
</evidence>
<keyword evidence="6 9" id="KW-1133">Transmembrane helix</keyword>
<reference evidence="10 11" key="1">
    <citation type="submission" date="2018-08" db="EMBL/GenBank/DDBJ databases">
        <title>Acidipila sp. 4G-K13, an acidobacterium isolated from forest soil.</title>
        <authorList>
            <person name="Gao Z.-H."/>
            <person name="Qiu L.-H."/>
        </authorList>
    </citation>
    <scope>NUCLEOTIDE SEQUENCE [LARGE SCALE GENOMIC DNA]</scope>
    <source>
        <strain evidence="10 11">4G-K13</strain>
    </source>
</reference>
<evidence type="ECO:0000256" key="5">
    <source>
        <dbReference type="ARBA" id="ARBA00022927"/>
    </source>
</evidence>
<comment type="subunit">
    <text evidence="9">Component of the Sec protein translocase complex. Heterotrimer consisting of SecY, SecE and SecG subunits. The heterotrimers can form oligomers, although 1 heterotrimer is thought to be able to translocate proteins. Interacts with the ribosome. Interacts with SecDF, and other proteins may be involved. Interacts with SecA.</text>
</comment>
<dbReference type="PANTHER" id="PTHR33910:SF1">
    <property type="entry name" value="PROTEIN TRANSLOCASE SUBUNIT SECE"/>
    <property type="match status" value="1"/>
</dbReference>
<dbReference type="GO" id="GO:0043952">
    <property type="term" value="P:protein transport by the Sec complex"/>
    <property type="evidence" value="ECO:0007669"/>
    <property type="project" value="UniProtKB-UniRule"/>
</dbReference>
<evidence type="ECO:0000256" key="2">
    <source>
        <dbReference type="ARBA" id="ARBA00022448"/>
    </source>
</evidence>
<gene>
    <name evidence="9 10" type="primary">secE</name>
    <name evidence="10" type="ORF">D0Y96_19770</name>
</gene>
<dbReference type="GO" id="GO:0005886">
    <property type="term" value="C:plasma membrane"/>
    <property type="evidence" value="ECO:0007669"/>
    <property type="project" value="UniProtKB-SubCell"/>
</dbReference>
<evidence type="ECO:0000313" key="11">
    <source>
        <dbReference type="Proteomes" id="UP000264702"/>
    </source>
</evidence>
<evidence type="ECO:0000256" key="3">
    <source>
        <dbReference type="ARBA" id="ARBA00022475"/>
    </source>
</evidence>
<keyword evidence="8 9" id="KW-0472">Membrane</keyword>
<name>A0A372IIZ7_9BACT</name>
<keyword evidence="2 9" id="KW-0813">Transport</keyword>
<keyword evidence="4 9" id="KW-0812">Transmembrane</keyword>
<comment type="similarity">
    <text evidence="9">Belongs to the SecE/SEC61-gamma family.</text>
</comment>
<organism evidence="10 11">
    <name type="scientific">Paracidobacterium acidisoli</name>
    <dbReference type="NCBI Taxonomy" id="2303751"/>
    <lineage>
        <taxon>Bacteria</taxon>
        <taxon>Pseudomonadati</taxon>
        <taxon>Acidobacteriota</taxon>
        <taxon>Terriglobia</taxon>
        <taxon>Terriglobales</taxon>
        <taxon>Acidobacteriaceae</taxon>
        <taxon>Paracidobacterium</taxon>
    </lineage>
</organism>
<dbReference type="Pfam" id="PF00584">
    <property type="entry name" value="SecE"/>
    <property type="match status" value="1"/>
</dbReference>